<dbReference type="GO" id="GO:0048731">
    <property type="term" value="P:system development"/>
    <property type="evidence" value="ECO:0007669"/>
    <property type="project" value="UniProtKB-ARBA"/>
</dbReference>
<dbReference type="AlphaFoldDB" id="A0A8J2REJ5"/>
<evidence type="ECO:0000313" key="4">
    <source>
        <dbReference type="Proteomes" id="UP000789524"/>
    </source>
</evidence>
<dbReference type="SUPFAM" id="SSF81296">
    <property type="entry name" value="E set domains"/>
    <property type="match status" value="1"/>
</dbReference>
<evidence type="ECO:0000259" key="2">
    <source>
        <dbReference type="PROSITE" id="PS50254"/>
    </source>
</evidence>
<dbReference type="Gene3D" id="1.20.1480.30">
    <property type="entry name" value="Designed four-helix bundle protein"/>
    <property type="match status" value="1"/>
</dbReference>
<dbReference type="Pfam" id="PF16179">
    <property type="entry name" value="RHD_dimer"/>
    <property type="match status" value="1"/>
</dbReference>
<comment type="caution">
    <text evidence="3">The sequence shown here is derived from an EMBL/GenBank/DDBJ whole genome shotgun (WGS) entry which is preliminary data.</text>
</comment>
<dbReference type="GO" id="GO:0005634">
    <property type="term" value="C:nucleus"/>
    <property type="evidence" value="ECO:0007669"/>
    <property type="project" value="TreeGrafter"/>
</dbReference>
<proteinExistence type="predicted"/>
<feature type="compositionally biased region" description="Basic residues" evidence="1">
    <location>
        <begin position="529"/>
        <end position="543"/>
    </location>
</feature>
<dbReference type="InterPro" id="IPR032397">
    <property type="entry name" value="RHD_dimer"/>
</dbReference>
<feature type="domain" description="RHD" evidence="2">
    <location>
        <begin position="27"/>
        <end position="209"/>
    </location>
</feature>
<sequence>MIEAITKADPLFGPGVEAMPRPLSSHPGQTYVRIVEQPAGKALRFRYECEGRSAGSIPGVNSTLERKTYPTIEIVGYKGDAVVVVSCVTREQPYRPHPHNLVGRERSCENGVCTVKRSISEESPQVSFSNLGIQCVKRKDIAEALKTRERLRVDPFKTGFGHRNKPQSIDLNTVRLCFQVFLPDERTGKIKHSLPPVVSDVIYDKKAMSDLVIMRVSQCSDFVKGGAEIILLCERVTREDIAVVFFQKEGDSVVWEESAHIVLVHRQYAIAFHTPPYRDQAETGHVQVYLQLKRISDNARSNAVPFEYIPEYQGTVRKPVPDLSVFSLLLSPDGNNNESNIAEETLSEKDGAPAAELVTSTSDVEPALDTAMDVDSNEKSLDDLLEQVAELDEIYCENRTRMEAGPRDHDTDPEEFDDAGTYTSLQLAFKNPVTIAEPENYEDVQPPAHTYRGPIIEFTPLKPEAEEAPPLPPKRVRKTSESFKTSQTSVDGILKPGRRLPLTRNPEAAGGTGPELTTARSEPALPPAPKKRSFFSRLFRRRDKSPAPSVKSEGKREARGSRPVGRSVSSVSGLRPARFKSSASLKDSASLACADSVTRISLHEDEPSRAPSVPADLPPDGTILVAESVLALDADSFRRLRDDLELTEAEHYALYMAVAPHATASEFDDTSCYYSPHKRLKKLPSVLHTSYDTDRNYQGDQKIKAEPRDKTPPHNAASPLRVFSPHYEQEQMQQDHYQQQAWGMQGGLNMAGPSHINYGQDLQWSPNYVQLGSNLQPLSPNMTTLTSNMQQMSSLQPLSPNMQRMSPNMQAMSPNMQALSPNMQAMSPNMQAMSPNMQAMSPNMQAMSPNMQAMSPNMQAMSPNMQPMSQNMQGMSQNMQGMPLGMSPLLEPLGETLTSSELSGFAALLDRGPDLSDSLNRLSTGDLYPICSGD</sequence>
<dbReference type="GO" id="GO:0007249">
    <property type="term" value="P:canonical NF-kappaB signal transduction"/>
    <property type="evidence" value="ECO:0007669"/>
    <property type="project" value="TreeGrafter"/>
</dbReference>
<dbReference type="GO" id="GO:0033554">
    <property type="term" value="P:cellular response to stress"/>
    <property type="evidence" value="ECO:0007669"/>
    <property type="project" value="TreeGrafter"/>
</dbReference>
<dbReference type="GO" id="GO:0045087">
    <property type="term" value="P:innate immune response"/>
    <property type="evidence" value="ECO:0007669"/>
    <property type="project" value="TreeGrafter"/>
</dbReference>
<dbReference type="PROSITE" id="PS01204">
    <property type="entry name" value="REL_1"/>
    <property type="match status" value="1"/>
</dbReference>
<evidence type="ECO:0000313" key="3">
    <source>
        <dbReference type="EMBL" id="CAG9579091.1"/>
    </source>
</evidence>
<dbReference type="PANTHER" id="PTHR24169:SF25">
    <property type="entry name" value="DORSAL-RELATED IMMUNITY FACTOR DIF-RELATED"/>
    <property type="match status" value="1"/>
</dbReference>
<dbReference type="SUPFAM" id="SSF49417">
    <property type="entry name" value="p53-like transcription factors"/>
    <property type="match status" value="1"/>
</dbReference>
<dbReference type="GO" id="GO:0034097">
    <property type="term" value="P:response to cytokine"/>
    <property type="evidence" value="ECO:0007669"/>
    <property type="project" value="TreeGrafter"/>
</dbReference>
<feature type="region of interest" description="Disordered" evidence="1">
    <location>
        <begin position="460"/>
        <end position="573"/>
    </location>
</feature>
<dbReference type="InterPro" id="IPR030492">
    <property type="entry name" value="RHD_CS"/>
</dbReference>
<dbReference type="GO" id="GO:0045944">
    <property type="term" value="P:positive regulation of transcription by RNA polymerase II"/>
    <property type="evidence" value="ECO:0007669"/>
    <property type="project" value="TreeGrafter"/>
</dbReference>
<dbReference type="InterPro" id="IPR000451">
    <property type="entry name" value="NFkB/Dor"/>
</dbReference>
<dbReference type="Gene3D" id="2.60.40.10">
    <property type="entry name" value="Immunoglobulins"/>
    <property type="match status" value="1"/>
</dbReference>
<dbReference type="EMBL" id="CAKASE010000078">
    <property type="protein sequence ID" value="CAG9579091.1"/>
    <property type="molecule type" value="Genomic_DNA"/>
</dbReference>
<gene>
    <name evidence="3" type="ORF">DCHRY22_LOCUS13075</name>
</gene>
<dbReference type="InterPro" id="IPR011539">
    <property type="entry name" value="RHD_DNA_bind_dom"/>
</dbReference>
<dbReference type="PANTHER" id="PTHR24169">
    <property type="entry name" value="NUCLEAR FACTOR NF-KAPPA-B PROTEIN"/>
    <property type="match status" value="1"/>
</dbReference>
<dbReference type="Proteomes" id="UP000789524">
    <property type="component" value="Unassembled WGS sequence"/>
</dbReference>
<dbReference type="FunFam" id="2.60.40.340:FF:000006">
    <property type="entry name" value="Dorsal isoform 1-B"/>
    <property type="match status" value="1"/>
</dbReference>
<feature type="compositionally biased region" description="Low complexity" evidence="1">
    <location>
        <begin position="561"/>
        <end position="573"/>
    </location>
</feature>
<reference evidence="3" key="1">
    <citation type="submission" date="2021-09" db="EMBL/GenBank/DDBJ databases">
        <authorList>
            <person name="Martin H S."/>
        </authorList>
    </citation>
    <scope>NUCLEOTIDE SEQUENCE</scope>
</reference>
<dbReference type="SMART" id="SM00429">
    <property type="entry name" value="IPT"/>
    <property type="match status" value="1"/>
</dbReference>
<dbReference type="OrthoDB" id="7881762at2759"/>
<evidence type="ECO:0000256" key="1">
    <source>
        <dbReference type="SAM" id="MobiDB-lite"/>
    </source>
</evidence>
<keyword evidence="4" id="KW-1185">Reference proteome</keyword>
<dbReference type="PROSITE" id="PS50254">
    <property type="entry name" value="REL_2"/>
    <property type="match status" value="1"/>
</dbReference>
<dbReference type="PRINTS" id="PR00057">
    <property type="entry name" value="NFKBTNSCPFCT"/>
</dbReference>
<dbReference type="GO" id="GO:0038061">
    <property type="term" value="P:non-canonical NF-kappaB signal transduction"/>
    <property type="evidence" value="ECO:0007669"/>
    <property type="project" value="TreeGrafter"/>
</dbReference>
<dbReference type="GO" id="GO:0000978">
    <property type="term" value="F:RNA polymerase II cis-regulatory region sequence-specific DNA binding"/>
    <property type="evidence" value="ECO:0007669"/>
    <property type="project" value="TreeGrafter"/>
</dbReference>
<accession>A0A8J2REJ5</accession>
<name>A0A8J2REJ5_9NEOP</name>
<dbReference type="InterPro" id="IPR037059">
    <property type="entry name" value="RHD_DNA_bind_dom_sf"/>
</dbReference>
<dbReference type="Gene3D" id="2.60.40.340">
    <property type="entry name" value="Rel homology domain (RHD), DNA-binding domain"/>
    <property type="match status" value="1"/>
</dbReference>
<dbReference type="GO" id="GO:0005737">
    <property type="term" value="C:cytoplasm"/>
    <property type="evidence" value="ECO:0007669"/>
    <property type="project" value="InterPro"/>
</dbReference>
<dbReference type="Pfam" id="PF00554">
    <property type="entry name" value="RHD_DNA_bind"/>
    <property type="match status" value="1"/>
</dbReference>
<organism evidence="3 4">
    <name type="scientific">Danaus chrysippus</name>
    <name type="common">African queen</name>
    <dbReference type="NCBI Taxonomy" id="151541"/>
    <lineage>
        <taxon>Eukaryota</taxon>
        <taxon>Metazoa</taxon>
        <taxon>Ecdysozoa</taxon>
        <taxon>Arthropoda</taxon>
        <taxon>Hexapoda</taxon>
        <taxon>Insecta</taxon>
        <taxon>Pterygota</taxon>
        <taxon>Neoptera</taxon>
        <taxon>Endopterygota</taxon>
        <taxon>Lepidoptera</taxon>
        <taxon>Glossata</taxon>
        <taxon>Ditrysia</taxon>
        <taxon>Papilionoidea</taxon>
        <taxon>Nymphalidae</taxon>
        <taxon>Danainae</taxon>
        <taxon>Danaini</taxon>
        <taxon>Danaina</taxon>
        <taxon>Danaus</taxon>
        <taxon>Anosia</taxon>
    </lineage>
</organism>
<dbReference type="GO" id="GO:0048468">
    <property type="term" value="P:cell development"/>
    <property type="evidence" value="ECO:0007669"/>
    <property type="project" value="UniProtKB-ARBA"/>
</dbReference>
<dbReference type="InterPro" id="IPR013783">
    <property type="entry name" value="Ig-like_fold"/>
</dbReference>
<dbReference type="InterPro" id="IPR002909">
    <property type="entry name" value="IPT_dom"/>
</dbReference>
<protein>
    <submittedName>
        <fullName evidence="3">(African queen) hypothetical protein</fullName>
    </submittedName>
</protein>
<dbReference type="GO" id="GO:0000981">
    <property type="term" value="F:DNA-binding transcription factor activity, RNA polymerase II-specific"/>
    <property type="evidence" value="ECO:0007669"/>
    <property type="project" value="TreeGrafter"/>
</dbReference>
<dbReference type="InterPro" id="IPR014756">
    <property type="entry name" value="Ig_E-set"/>
</dbReference>
<dbReference type="InterPro" id="IPR008967">
    <property type="entry name" value="p53-like_TF_DNA-bd_sf"/>
</dbReference>